<dbReference type="SUPFAM" id="SSF56091">
    <property type="entry name" value="DNA ligase/mRNA capping enzyme, catalytic domain"/>
    <property type="match status" value="1"/>
</dbReference>
<dbReference type="EMBL" id="MN739203">
    <property type="protein sequence ID" value="QHS93365.1"/>
    <property type="molecule type" value="Genomic_DNA"/>
</dbReference>
<sequence length="364" mass="40350">MFVKFPKIRQFRDFVTYAKKHGVTKARFQGTVKLHGTNAAVGFSTQQGVWAQSRNRIITPGASDNANFAAYVDEHRDVFRRVLMRLAKDVGVNVDTHAVVMYGEWCGGKIQKGVAISGLPLMFVVFDACYLPTAPSAPMAPSGPSASGPDSEPCWLTPSQIAGSFAQNKVEPLRHIWEFDTFEITVDLDDLPKVRQQLIALTDGVERDCPVGKAFGKSGVGEGIVWRTAVGTDGVGTVHRFKVKGKEHQTSKVAGVAALEPDVLNTVQEFVDRTVTRNRLLQGVKEVFPADTVPDETWFKRAGKFYQWVVHDVKKEDMDAYPFLADYQGENGDDRKKAIEKSLNRAITAASQLWLKNYLELGQE</sequence>
<protein>
    <recommendedName>
        <fullName evidence="1">RNA ligase domain-containing protein</fullName>
    </recommendedName>
</protein>
<accession>A0A6C0BLV6</accession>
<evidence type="ECO:0000259" key="1">
    <source>
        <dbReference type="Pfam" id="PF09414"/>
    </source>
</evidence>
<proteinExistence type="predicted"/>
<dbReference type="AlphaFoldDB" id="A0A6C0BLV6"/>
<dbReference type="Gene3D" id="3.30.470.30">
    <property type="entry name" value="DNA ligase/mRNA capping enzyme"/>
    <property type="match status" value="1"/>
</dbReference>
<reference evidence="2" key="1">
    <citation type="journal article" date="2020" name="Nature">
        <title>Giant virus diversity and host interactions through global metagenomics.</title>
        <authorList>
            <person name="Schulz F."/>
            <person name="Roux S."/>
            <person name="Paez-Espino D."/>
            <person name="Jungbluth S."/>
            <person name="Walsh D.A."/>
            <person name="Denef V.J."/>
            <person name="McMahon K.D."/>
            <person name="Konstantinidis K.T."/>
            <person name="Eloe-Fadrosh E.A."/>
            <person name="Kyrpides N.C."/>
            <person name="Woyke T."/>
        </authorList>
    </citation>
    <scope>NUCLEOTIDE SEQUENCE</scope>
    <source>
        <strain evidence="2">GVMAG-M-3300017989-17</strain>
    </source>
</reference>
<dbReference type="Pfam" id="PF09414">
    <property type="entry name" value="RNA_ligase"/>
    <property type="match status" value="1"/>
</dbReference>
<name>A0A6C0BLV6_9ZZZZ</name>
<organism evidence="2">
    <name type="scientific">viral metagenome</name>
    <dbReference type="NCBI Taxonomy" id="1070528"/>
    <lineage>
        <taxon>unclassified sequences</taxon>
        <taxon>metagenomes</taxon>
        <taxon>organismal metagenomes</taxon>
    </lineage>
</organism>
<dbReference type="InterPro" id="IPR021122">
    <property type="entry name" value="RNA_ligase_dom_REL/Rnl2"/>
</dbReference>
<feature type="domain" description="RNA ligase" evidence="1">
    <location>
        <begin position="28"/>
        <end position="244"/>
    </location>
</feature>
<evidence type="ECO:0000313" key="2">
    <source>
        <dbReference type="EMBL" id="QHS93365.1"/>
    </source>
</evidence>